<evidence type="ECO:0000313" key="3">
    <source>
        <dbReference type="Proteomes" id="UP001152798"/>
    </source>
</evidence>
<keyword evidence="3" id="KW-1185">Reference proteome</keyword>
<sequence length="89" mass="9538">MTTRDQGITGLPLQMSRTPEVADSSGQCVAGPPPYLPDPDFSRGQSLYKAGAVLHPSSTCCPSDSSSFSSSLESAELRYVYFLLRYGSL</sequence>
<organism evidence="2 3">
    <name type="scientific">Nezara viridula</name>
    <name type="common">Southern green stink bug</name>
    <name type="synonym">Cimex viridulus</name>
    <dbReference type="NCBI Taxonomy" id="85310"/>
    <lineage>
        <taxon>Eukaryota</taxon>
        <taxon>Metazoa</taxon>
        <taxon>Ecdysozoa</taxon>
        <taxon>Arthropoda</taxon>
        <taxon>Hexapoda</taxon>
        <taxon>Insecta</taxon>
        <taxon>Pterygota</taxon>
        <taxon>Neoptera</taxon>
        <taxon>Paraneoptera</taxon>
        <taxon>Hemiptera</taxon>
        <taxon>Heteroptera</taxon>
        <taxon>Panheteroptera</taxon>
        <taxon>Pentatomomorpha</taxon>
        <taxon>Pentatomoidea</taxon>
        <taxon>Pentatomidae</taxon>
        <taxon>Pentatominae</taxon>
        <taxon>Nezara</taxon>
    </lineage>
</organism>
<feature type="region of interest" description="Disordered" evidence="1">
    <location>
        <begin position="1"/>
        <end position="35"/>
    </location>
</feature>
<dbReference type="AlphaFoldDB" id="A0A9P0HM36"/>
<accession>A0A9P0HM36</accession>
<evidence type="ECO:0000313" key="2">
    <source>
        <dbReference type="EMBL" id="CAH1405210.1"/>
    </source>
</evidence>
<gene>
    <name evidence="2" type="ORF">NEZAVI_LOCUS13460</name>
</gene>
<reference evidence="2" key="1">
    <citation type="submission" date="2022-01" db="EMBL/GenBank/DDBJ databases">
        <authorList>
            <person name="King R."/>
        </authorList>
    </citation>
    <scope>NUCLEOTIDE SEQUENCE</scope>
</reference>
<dbReference type="OrthoDB" id="10406996at2759"/>
<dbReference type="EMBL" id="OV725082">
    <property type="protein sequence ID" value="CAH1405210.1"/>
    <property type="molecule type" value="Genomic_DNA"/>
</dbReference>
<name>A0A9P0HM36_NEZVI</name>
<evidence type="ECO:0000256" key="1">
    <source>
        <dbReference type="SAM" id="MobiDB-lite"/>
    </source>
</evidence>
<proteinExistence type="predicted"/>
<protein>
    <submittedName>
        <fullName evidence="2">Uncharacterized protein</fullName>
    </submittedName>
</protein>
<dbReference type="Proteomes" id="UP001152798">
    <property type="component" value="Chromosome 6"/>
</dbReference>